<organism evidence="1 2">
    <name type="scientific">Laribacter hongkongensis</name>
    <dbReference type="NCBI Taxonomy" id="168471"/>
    <lineage>
        <taxon>Bacteria</taxon>
        <taxon>Pseudomonadati</taxon>
        <taxon>Pseudomonadota</taxon>
        <taxon>Betaproteobacteria</taxon>
        <taxon>Neisseriales</taxon>
        <taxon>Aquaspirillaceae</taxon>
        <taxon>Laribacter</taxon>
    </lineage>
</organism>
<evidence type="ECO:0000313" key="1">
    <source>
        <dbReference type="EMBL" id="ASJ25057.1"/>
    </source>
</evidence>
<dbReference type="AlphaFoldDB" id="A0A248LJX5"/>
<dbReference type="Proteomes" id="UP000197424">
    <property type="component" value="Chromosome"/>
</dbReference>
<gene>
    <name evidence="1" type="ORF">LHGZ1_2226</name>
</gene>
<evidence type="ECO:0000313" key="2">
    <source>
        <dbReference type="Proteomes" id="UP000197424"/>
    </source>
</evidence>
<protein>
    <submittedName>
        <fullName evidence="1">Uncharacterized protein</fullName>
    </submittedName>
</protein>
<proteinExistence type="predicted"/>
<reference evidence="2" key="1">
    <citation type="submission" date="2017-06" db="EMBL/GenBank/DDBJ databases">
        <title>Whole genome sequence of Laribacter hongkongensis LHGZ1.</title>
        <authorList>
            <person name="Chen D."/>
            <person name="Wu H."/>
            <person name="Chen J."/>
        </authorList>
    </citation>
    <scope>NUCLEOTIDE SEQUENCE [LARGE SCALE GENOMIC DNA]</scope>
    <source>
        <strain evidence="2">LHGZ1</strain>
    </source>
</reference>
<accession>A0A248LJX5</accession>
<sequence>MKLNKTMNFYGVILQFTFKSKTCRQASITCINLYPAS</sequence>
<name>A0A248LJX5_9NEIS</name>
<dbReference type="EMBL" id="CP022115">
    <property type="protein sequence ID" value="ASJ25057.1"/>
    <property type="molecule type" value="Genomic_DNA"/>
</dbReference>